<sequence>MSYAPSAMHESLPPRRRIFTTAHDEEEEYDVYDFFPSQNRFYMRLRLSSEADESDTFIHSSSDHVDSIDSLPALDHLRKLPSPPDVQAPELAFPERVDVSGIQRQGYSRIFRTGLWAQSRITRRLDAFIAKTMARLRSLKRCLARRTS</sequence>
<organism evidence="1 2">
    <name type="scientific">Polyporus arcularius HHB13444</name>
    <dbReference type="NCBI Taxonomy" id="1314778"/>
    <lineage>
        <taxon>Eukaryota</taxon>
        <taxon>Fungi</taxon>
        <taxon>Dikarya</taxon>
        <taxon>Basidiomycota</taxon>
        <taxon>Agaricomycotina</taxon>
        <taxon>Agaricomycetes</taxon>
        <taxon>Polyporales</taxon>
        <taxon>Polyporaceae</taxon>
        <taxon>Polyporus</taxon>
    </lineage>
</organism>
<name>A0A5C3PU71_9APHY</name>
<proteinExistence type="predicted"/>
<dbReference type="EMBL" id="ML210989">
    <property type="protein sequence ID" value="TFK92981.1"/>
    <property type="molecule type" value="Genomic_DNA"/>
</dbReference>
<evidence type="ECO:0000313" key="2">
    <source>
        <dbReference type="Proteomes" id="UP000308197"/>
    </source>
</evidence>
<dbReference type="AlphaFoldDB" id="A0A5C3PU71"/>
<reference evidence="1 2" key="1">
    <citation type="journal article" date="2019" name="Nat. Ecol. Evol.">
        <title>Megaphylogeny resolves global patterns of mushroom evolution.</title>
        <authorList>
            <person name="Varga T."/>
            <person name="Krizsan K."/>
            <person name="Foldi C."/>
            <person name="Dima B."/>
            <person name="Sanchez-Garcia M."/>
            <person name="Sanchez-Ramirez S."/>
            <person name="Szollosi G.J."/>
            <person name="Szarkandi J.G."/>
            <person name="Papp V."/>
            <person name="Albert L."/>
            <person name="Andreopoulos W."/>
            <person name="Angelini C."/>
            <person name="Antonin V."/>
            <person name="Barry K.W."/>
            <person name="Bougher N.L."/>
            <person name="Buchanan P."/>
            <person name="Buyck B."/>
            <person name="Bense V."/>
            <person name="Catcheside P."/>
            <person name="Chovatia M."/>
            <person name="Cooper J."/>
            <person name="Damon W."/>
            <person name="Desjardin D."/>
            <person name="Finy P."/>
            <person name="Geml J."/>
            <person name="Haridas S."/>
            <person name="Hughes K."/>
            <person name="Justo A."/>
            <person name="Karasinski D."/>
            <person name="Kautmanova I."/>
            <person name="Kiss B."/>
            <person name="Kocsube S."/>
            <person name="Kotiranta H."/>
            <person name="LaButti K.M."/>
            <person name="Lechner B.E."/>
            <person name="Liimatainen K."/>
            <person name="Lipzen A."/>
            <person name="Lukacs Z."/>
            <person name="Mihaltcheva S."/>
            <person name="Morgado L.N."/>
            <person name="Niskanen T."/>
            <person name="Noordeloos M.E."/>
            <person name="Ohm R.A."/>
            <person name="Ortiz-Santana B."/>
            <person name="Ovrebo C."/>
            <person name="Racz N."/>
            <person name="Riley R."/>
            <person name="Savchenko A."/>
            <person name="Shiryaev A."/>
            <person name="Soop K."/>
            <person name="Spirin V."/>
            <person name="Szebenyi C."/>
            <person name="Tomsovsky M."/>
            <person name="Tulloss R.E."/>
            <person name="Uehling J."/>
            <person name="Grigoriev I.V."/>
            <person name="Vagvolgyi C."/>
            <person name="Papp T."/>
            <person name="Martin F.M."/>
            <person name="Miettinen O."/>
            <person name="Hibbett D.S."/>
            <person name="Nagy L.G."/>
        </authorList>
    </citation>
    <scope>NUCLEOTIDE SEQUENCE [LARGE SCALE GENOMIC DNA]</scope>
    <source>
        <strain evidence="1 2">HHB13444</strain>
    </source>
</reference>
<accession>A0A5C3PU71</accession>
<dbReference type="InParanoid" id="A0A5C3PU71"/>
<gene>
    <name evidence="1" type="ORF">K466DRAFT_561985</name>
</gene>
<keyword evidence="2" id="KW-1185">Reference proteome</keyword>
<dbReference type="Proteomes" id="UP000308197">
    <property type="component" value="Unassembled WGS sequence"/>
</dbReference>
<evidence type="ECO:0000313" key="1">
    <source>
        <dbReference type="EMBL" id="TFK92981.1"/>
    </source>
</evidence>
<protein>
    <submittedName>
        <fullName evidence="1">Uncharacterized protein</fullName>
    </submittedName>
</protein>